<evidence type="ECO:0000313" key="3">
    <source>
        <dbReference type="Proteomes" id="UP000013131"/>
    </source>
</evidence>
<reference evidence="2 3" key="1">
    <citation type="journal article" date="2013" name="Genome Announc.">
        <title>Draft Genome Sequences of Mycoplasma auris and Mycoplasma yeatsii, Two Species of the Ear Canal of Caprinae.</title>
        <authorList>
            <person name="Dordet-Frisoni E."/>
            <person name="Baranowski E."/>
            <person name="Barre A."/>
            <person name="Blanchard A."/>
            <person name="Breton M."/>
            <person name="Couture C."/>
            <person name="Dupuy V."/>
            <person name="Gaurivaud P."/>
            <person name="Jacob D."/>
            <person name="Lemaitre C."/>
            <person name="Manso-Silvan L."/>
            <person name="Nikolski M."/>
            <person name="Nouvel L.X."/>
            <person name="Poumarat F."/>
            <person name="Sirand-Pugnet P."/>
            <person name="Thebault P."/>
            <person name="Theil S."/>
            <person name="Thiaucourt F."/>
            <person name="Citti C."/>
            <person name="Tardy F."/>
        </authorList>
    </citation>
    <scope>NUCLEOTIDE SEQUENCE [LARGE SCALE GENOMIC DNA]</scope>
    <source>
        <strain evidence="2 3">15026</strain>
    </source>
</reference>
<evidence type="ECO:0000313" key="2">
    <source>
        <dbReference type="EMBL" id="ENY69362.1"/>
    </source>
</evidence>
<dbReference type="RefSeq" id="WP_004423176.1">
    <property type="nucleotide sequence ID" value="NZ_AORI01000001.1"/>
</dbReference>
<dbReference type="PATRIC" id="fig|1188233.3.peg.74"/>
<gene>
    <name evidence="2" type="ORF">MAU_0740</name>
</gene>
<dbReference type="Proteomes" id="UP000013131">
    <property type="component" value="Unassembled WGS sequence"/>
</dbReference>
<feature type="compositionally biased region" description="Polar residues" evidence="1">
    <location>
        <begin position="26"/>
        <end position="36"/>
    </location>
</feature>
<proteinExistence type="predicted"/>
<feature type="compositionally biased region" description="Gly residues" evidence="1">
    <location>
        <begin position="1"/>
        <end position="10"/>
    </location>
</feature>
<protein>
    <submittedName>
        <fullName evidence="2">Uncharacterized protein</fullName>
    </submittedName>
</protein>
<comment type="caution">
    <text evidence="2">The sequence shown here is derived from an EMBL/GenBank/DDBJ whole genome shotgun (WGS) entry which is preliminary data.</text>
</comment>
<accession>N9V1V6</accession>
<name>N9V1V6_9BACT</name>
<dbReference type="EMBL" id="AORI01000001">
    <property type="protein sequence ID" value="ENY69362.1"/>
    <property type="molecule type" value="Genomic_DNA"/>
</dbReference>
<keyword evidence="3" id="KW-1185">Reference proteome</keyword>
<evidence type="ECO:0000256" key="1">
    <source>
        <dbReference type="SAM" id="MobiDB-lite"/>
    </source>
</evidence>
<dbReference type="AlphaFoldDB" id="N9V1V6"/>
<organism evidence="2 3">
    <name type="scientific">Metamycoplasma auris 15026</name>
    <dbReference type="NCBI Taxonomy" id="1188233"/>
    <lineage>
        <taxon>Bacteria</taxon>
        <taxon>Bacillati</taxon>
        <taxon>Mycoplasmatota</taxon>
        <taxon>Mycoplasmoidales</taxon>
        <taxon>Metamycoplasmataceae</taxon>
        <taxon>Metamycoplasma</taxon>
    </lineage>
</organism>
<feature type="compositionally biased region" description="Polar residues" evidence="1">
    <location>
        <begin position="47"/>
        <end position="62"/>
    </location>
</feature>
<sequence>MKMKLIGGGVESQPSTPNLGGEAESENSLGDSSSGIETPEENKQEEPQTQGDSSNEITNELPNENEKIHKENEDFFNKIKKYNKEKNEAWKGKQGSLGHKFEDHIRNYVDLVGFSSRLFEIVGDIADYSTYSEYRQKENYTDSEAKKDNSNWAEIVKNYEKIMDPYIPKLKEFVEKNIK</sequence>
<feature type="region of interest" description="Disordered" evidence="1">
    <location>
        <begin position="1"/>
        <end position="72"/>
    </location>
</feature>